<dbReference type="AlphaFoldDB" id="A0A1L9RZW6"/>
<reference evidence="2" key="1">
    <citation type="journal article" date="2017" name="Genome Biol.">
        <title>Comparative genomics reveals high biological diversity and specific adaptations in the industrially and medically important fungal genus Aspergillus.</title>
        <authorList>
            <person name="de Vries R.P."/>
            <person name="Riley R."/>
            <person name="Wiebenga A."/>
            <person name="Aguilar-Osorio G."/>
            <person name="Amillis S."/>
            <person name="Uchima C.A."/>
            <person name="Anderluh G."/>
            <person name="Asadollahi M."/>
            <person name="Askin M."/>
            <person name="Barry K."/>
            <person name="Battaglia E."/>
            <person name="Bayram O."/>
            <person name="Benocci T."/>
            <person name="Braus-Stromeyer S.A."/>
            <person name="Caldana C."/>
            <person name="Canovas D."/>
            <person name="Cerqueira G.C."/>
            <person name="Chen F."/>
            <person name="Chen W."/>
            <person name="Choi C."/>
            <person name="Clum A."/>
            <person name="Dos Santos R.A."/>
            <person name="Damasio A.R."/>
            <person name="Diallinas G."/>
            <person name="Emri T."/>
            <person name="Fekete E."/>
            <person name="Flipphi M."/>
            <person name="Freyberg S."/>
            <person name="Gallo A."/>
            <person name="Gournas C."/>
            <person name="Habgood R."/>
            <person name="Hainaut M."/>
            <person name="Harispe M.L."/>
            <person name="Henrissat B."/>
            <person name="Hilden K.S."/>
            <person name="Hope R."/>
            <person name="Hossain A."/>
            <person name="Karabika E."/>
            <person name="Karaffa L."/>
            <person name="Karanyi Z."/>
            <person name="Krasevec N."/>
            <person name="Kuo A."/>
            <person name="Kusch H."/>
            <person name="LaButti K."/>
            <person name="Lagendijk E.L."/>
            <person name="Lapidus A."/>
            <person name="Levasseur A."/>
            <person name="Lindquist E."/>
            <person name="Lipzen A."/>
            <person name="Logrieco A.F."/>
            <person name="MacCabe A."/>
            <person name="Maekelae M.R."/>
            <person name="Malavazi I."/>
            <person name="Melin P."/>
            <person name="Meyer V."/>
            <person name="Mielnichuk N."/>
            <person name="Miskei M."/>
            <person name="Molnar A.P."/>
            <person name="Mule G."/>
            <person name="Ngan C.Y."/>
            <person name="Orejas M."/>
            <person name="Orosz E."/>
            <person name="Ouedraogo J.P."/>
            <person name="Overkamp K.M."/>
            <person name="Park H.-S."/>
            <person name="Perrone G."/>
            <person name="Piumi F."/>
            <person name="Punt P.J."/>
            <person name="Ram A.F."/>
            <person name="Ramon A."/>
            <person name="Rauscher S."/>
            <person name="Record E."/>
            <person name="Riano-Pachon D.M."/>
            <person name="Robert V."/>
            <person name="Roehrig J."/>
            <person name="Ruller R."/>
            <person name="Salamov A."/>
            <person name="Salih N.S."/>
            <person name="Samson R.A."/>
            <person name="Sandor E."/>
            <person name="Sanguinetti M."/>
            <person name="Schuetze T."/>
            <person name="Sepcic K."/>
            <person name="Shelest E."/>
            <person name="Sherlock G."/>
            <person name="Sophianopoulou V."/>
            <person name="Squina F.M."/>
            <person name="Sun H."/>
            <person name="Susca A."/>
            <person name="Todd R.B."/>
            <person name="Tsang A."/>
            <person name="Unkles S.E."/>
            <person name="van de Wiele N."/>
            <person name="van Rossen-Uffink D."/>
            <person name="Oliveira J.V."/>
            <person name="Vesth T.C."/>
            <person name="Visser J."/>
            <person name="Yu J.-H."/>
            <person name="Zhou M."/>
            <person name="Andersen M.R."/>
            <person name="Archer D.B."/>
            <person name="Baker S.E."/>
            <person name="Benoit I."/>
            <person name="Brakhage A.A."/>
            <person name="Braus G.H."/>
            <person name="Fischer R."/>
            <person name="Frisvad J.C."/>
            <person name="Goldman G.H."/>
            <person name="Houbraken J."/>
            <person name="Oakley B."/>
            <person name="Pocsi I."/>
            <person name="Scazzocchio C."/>
            <person name="Seiboth B."/>
            <person name="vanKuyk P.A."/>
            <person name="Wortman J."/>
            <person name="Dyer P.S."/>
            <person name="Grigoriev I.V."/>
        </authorList>
    </citation>
    <scope>NUCLEOTIDE SEQUENCE [LARGE SCALE GENOMIC DNA]</scope>
    <source>
        <strain evidence="2">DTO 134E9</strain>
    </source>
</reference>
<name>A0A1L9RZW6_ASPWE</name>
<dbReference type="GeneID" id="63745861"/>
<dbReference type="EMBL" id="KV878209">
    <property type="protein sequence ID" value="OJJ40481.1"/>
    <property type="molecule type" value="Genomic_DNA"/>
</dbReference>
<keyword evidence="2" id="KW-1185">Reference proteome</keyword>
<proteinExistence type="predicted"/>
<accession>A0A1L9RZW6</accession>
<protein>
    <submittedName>
        <fullName evidence="1">Uncharacterized protein</fullName>
    </submittedName>
</protein>
<dbReference type="VEuPathDB" id="FungiDB:ASPWEDRAFT_166549"/>
<dbReference type="RefSeq" id="XP_040694157.1">
    <property type="nucleotide sequence ID" value="XM_040830013.1"/>
</dbReference>
<dbReference type="Proteomes" id="UP000184383">
    <property type="component" value="Unassembled WGS sequence"/>
</dbReference>
<organism evidence="1 2">
    <name type="scientific">Aspergillus wentii DTO 134E9</name>
    <dbReference type="NCBI Taxonomy" id="1073089"/>
    <lineage>
        <taxon>Eukaryota</taxon>
        <taxon>Fungi</taxon>
        <taxon>Dikarya</taxon>
        <taxon>Ascomycota</taxon>
        <taxon>Pezizomycotina</taxon>
        <taxon>Eurotiomycetes</taxon>
        <taxon>Eurotiomycetidae</taxon>
        <taxon>Eurotiales</taxon>
        <taxon>Aspergillaceae</taxon>
        <taxon>Aspergillus</taxon>
        <taxon>Aspergillus subgen. Cremei</taxon>
    </lineage>
</organism>
<gene>
    <name evidence="1" type="ORF">ASPWEDRAFT_166549</name>
</gene>
<sequence length="52" mass="5936">MTITNSTQRFVKESLSSPENQQHQFPVKYFYDPLDGDLEYLSSLALASTIHS</sequence>
<evidence type="ECO:0000313" key="1">
    <source>
        <dbReference type="EMBL" id="OJJ40481.1"/>
    </source>
</evidence>
<evidence type="ECO:0000313" key="2">
    <source>
        <dbReference type="Proteomes" id="UP000184383"/>
    </source>
</evidence>